<evidence type="ECO:0000313" key="6">
    <source>
        <dbReference type="Proteomes" id="UP000305883"/>
    </source>
</evidence>
<name>A0A4T0WCC7_9PEZI</name>
<comment type="caution">
    <text evidence="5">The sequence shown here is derived from an EMBL/GenBank/DDBJ whole genome shotgun (WGS) entry which is preliminary data.</text>
</comment>
<dbReference type="InterPro" id="IPR029063">
    <property type="entry name" value="SAM-dependent_MTases_sf"/>
</dbReference>
<accession>A0A4T0WCC7</accession>
<comment type="similarity">
    <text evidence="1">Belongs to the eukaryotic/archaeal PrmC-related family.</text>
</comment>
<dbReference type="PROSITE" id="PS00092">
    <property type="entry name" value="N6_MTASE"/>
    <property type="match status" value="1"/>
</dbReference>
<evidence type="ECO:0000256" key="2">
    <source>
        <dbReference type="ARBA" id="ARBA00022603"/>
    </source>
</evidence>
<evidence type="ECO:0000256" key="3">
    <source>
        <dbReference type="ARBA" id="ARBA00022679"/>
    </source>
</evidence>
<reference evidence="5 6" key="1">
    <citation type="journal article" date="2019" name="Genome Biol. Evol.">
        <title>Genomic Plasticity Mediated by Transposable Elements in the Plant Pathogenic Fungus Colletotrichum higginsianum.</title>
        <authorList>
            <person name="Tsushima A."/>
            <person name="Gan P."/>
            <person name="Kumakura N."/>
            <person name="Narusaka M."/>
            <person name="Takano Y."/>
            <person name="Narusaka Y."/>
            <person name="Shirasu K."/>
        </authorList>
    </citation>
    <scope>NUCLEOTIDE SEQUENCE [LARGE SCALE GENOMIC DNA]</scope>
    <source>
        <strain evidence="5 6">MAFF305635-RFP</strain>
    </source>
</reference>
<dbReference type="GO" id="GO:0008757">
    <property type="term" value="F:S-adenosylmethionine-dependent methyltransferase activity"/>
    <property type="evidence" value="ECO:0007669"/>
    <property type="project" value="TreeGrafter"/>
</dbReference>
<dbReference type="InterPro" id="IPR002052">
    <property type="entry name" value="DNA_methylase_N6_adenine_CS"/>
</dbReference>
<proteinExistence type="inferred from homology"/>
<dbReference type="SUPFAM" id="SSF53335">
    <property type="entry name" value="S-adenosyl-L-methionine-dependent methyltransferases"/>
    <property type="match status" value="1"/>
</dbReference>
<dbReference type="GO" id="GO:0003676">
    <property type="term" value="F:nucleic acid binding"/>
    <property type="evidence" value="ECO:0007669"/>
    <property type="project" value="InterPro"/>
</dbReference>
<organism evidence="5 6">
    <name type="scientific">Colletotrichum higginsianum</name>
    <dbReference type="NCBI Taxonomy" id="80884"/>
    <lineage>
        <taxon>Eukaryota</taxon>
        <taxon>Fungi</taxon>
        <taxon>Dikarya</taxon>
        <taxon>Ascomycota</taxon>
        <taxon>Pezizomycotina</taxon>
        <taxon>Sordariomycetes</taxon>
        <taxon>Hypocreomycetidae</taxon>
        <taxon>Glomerellales</taxon>
        <taxon>Glomerellaceae</taxon>
        <taxon>Colletotrichum</taxon>
        <taxon>Colletotrichum destructivum species complex</taxon>
    </lineage>
</organism>
<keyword evidence="2 5" id="KW-0489">Methyltransferase</keyword>
<dbReference type="FunFam" id="3.40.50.150:FF:000274">
    <property type="entry name" value="ERF1 methyltransferase catalytic subunit MTQ2"/>
    <property type="match status" value="1"/>
</dbReference>
<dbReference type="GO" id="GO:0032259">
    <property type="term" value="P:methylation"/>
    <property type="evidence" value="ECO:0007669"/>
    <property type="project" value="UniProtKB-KW"/>
</dbReference>
<dbReference type="EMBL" id="MWPZ01000002">
    <property type="protein sequence ID" value="TID03717.1"/>
    <property type="molecule type" value="Genomic_DNA"/>
</dbReference>
<dbReference type="OrthoDB" id="406152at2759"/>
<dbReference type="PANTHER" id="PTHR45875:SF1">
    <property type="entry name" value="METHYLTRANSFERASE N6AMT1"/>
    <property type="match status" value="1"/>
</dbReference>
<keyword evidence="4" id="KW-0949">S-adenosyl-L-methionine</keyword>
<dbReference type="InterPro" id="IPR052190">
    <property type="entry name" value="Euk-Arch_PrmC-MTase"/>
</dbReference>
<gene>
    <name evidence="5" type="ORF">CH35J_002343</name>
</gene>
<evidence type="ECO:0000256" key="1">
    <source>
        <dbReference type="ARBA" id="ARBA00006149"/>
    </source>
</evidence>
<evidence type="ECO:0000256" key="4">
    <source>
        <dbReference type="ARBA" id="ARBA00022691"/>
    </source>
</evidence>
<protein>
    <submittedName>
        <fullName evidence="5">ERF1 methyltransferase catalytic subunit MTQ2</fullName>
    </submittedName>
</protein>
<dbReference type="GO" id="GO:0035657">
    <property type="term" value="C:eRF1 methyltransferase complex"/>
    <property type="evidence" value="ECO:0007669"/>
    <property type="project" value="TreeGrafter"/>
</dbReference>
<dbReference type="GO" id="GO:0008276">
    <property type="term" value="F:protein methyltransferase activity"/>
    <property type="evidence" value="ECO:0007669"/>
    <property type="project" value="TreeGrafter"/>
</dbReference>
<sequence>MLPTPDTSHVPFERVYEPAEDSYLLLDTLSAPSETQFLTSRFGATTPPSSSSPSPTPAAPLVVEIGTGSGVVVAFITAHALTLFGTPHVLTSGVDLNGHACKATNSTVLRARAENPATSSQSWLGAAMGDLTAPLKEGSVDVLVFNPPYVPSPELPAQTSGALVADGERKTTFDEDSYLLSLSYAGGQDGMETTDRLIEALPGVLSQRGCAYILLCAQNRPEEVKARIERLGGGWRAITVGESGKKAGWEKLQIVRVWRDGQHAP</sequence>
<evidence type="ECO:0000313" key="5">
    <source>
        <dbReference type="EMBL" id="TID03717.1"/>
    </source>
</evidence>
<keyword evidence="3 5" id="KW-0808">Transferase</keyword>
<dbReference type="Proteomes" id="UP000305883">
    <property type="component" value="Unassembled WGS sequence"/>
</dbReference>
<dbReference type="PANTHER" id="PTHR45875">
    <property type="entry name" value="METHYLTRANSFERASE N6AMT1"/>
    <property type="match status" value="1"/>
</dbReference>
<dbReference type="Gene3D" id="3.40.50.150">
    <property type="entry name" value="Vaccinia Virus protein VP39"/>
    <property type="match status" value="1"/>
</dbReference>
<dbReference type="AlphaFoldDB" id="A0A4T0WCC7"/>